<gene>
    <name evidence="1" type="ORF">AFR_02310</name>
</gene>
<dbReference type="HOGENOM" id="CLU_166583_0_0_11"/>
<accession>U5VSX7</accession>
<keyword evidence="2" id="KW-1185">Reference proteome</keyword>
<dbReference type="AlphaFoldDB" id="U5VSX7"/>
<proteinExistence type="predicted"/>
<protein>
    <submittedName>
        <fullName evidence="1">Uncharacterized protein</fullName>
    </submittedName>
</protein>
<dbReference type="Proteomes" id="UP000017746">
    <property type="component" value="Chromosome"/>
</dbReference>
<name>U5VSX7_9ACTN</name>
<dbReference type="STRING" id="1246995.AFR_02310"/>
<reference evidence="1 2" key="1">
    <citation type="journal article" date="2014" name="J. Biotechnol.">
        <title>Complete genome sequence of the actinobacterium Actinoplanes friuliensis HAG 010964, producer of the lipopeptide antibiotic friulimycin.</title>
        <authorList>
            <person name="Ruckert C."/>
            <person name="Szczepanowski R."/>
            <person name="Albersmeier A."/>
            <person name="Goesmann A."/>
            <person name="Fischer N."/>
            <person name="Steinkamper A."/>
            <person name="Puhler A."/>
            <person name="Biener R."/>
            <person name="Schwartz D."/>
            <person name="Kalinowski J."/>
        </authorList>
    </citation>
    <scope>NUCLEOTIDE SEQUENCE [LARGE SCALE GENOMIC DNA]</scope>
    <source>
        <strain evidence="1 2">DSM 7358</strain>
    </source>
</reference>
<evidence type="ECO:0000313" key="2">
    <source>
        <dbReference type="Proteomes" id="UP000017746"/>
    </source>
</evidence>
<dbReference type="Gene3D" id="2.40.128.290">
    <property type="entry name" value="Uncharacterised protein Atu4866, PF11512"/>
    <property type="match status" value="1"/>
</dbReference>
<evidence type="ECO:0000313" key="1">
    <source>
        <dbReference type="EMBL" id="AGZ38751.1"/>
    </source>
</evidence>
<dbReference type="EMBL" id="CP006272">
    <property type="protein sequence ID" value="AGZ38751.1"/>
    <property type="molecule type" value="Genomic_DNA"/>
</dbReference>
<dbReference type="OrthoDB" id="3295826at2"/>
<organism evidence="1 2">
    <name type="scientific">Actinoplanes friuliensis DSM 7358</name>
    <dbReference type="NCBI Taxonomy" id="1246995"/>
    <lineage>
        <taxon>Bacteria</taxon>
        <taxon>Bacillati</taxon>
        <taxon>Actinomycetota</taxon>
        <taxon>Actinomycetes</taxon>
        <taxon>Micromonosporales</taxon>
        <taxon>Micromonosporaceae</taxon>
        <taxon>Actinoplanes</taxon>
    </lineage>
</organism>
<dbReference type="RefSeq" id="WP_023357694.1">
    <property type="nucleotide sequence ID" value="NC_022657.1"/>
</dbReference>
<dbReference type="InterPro" id="IPR038646">
    <property type="entry name" value="Atu4866-like_sf"/>
</dbReference>
<dbReference type="KEGG" id="afs:AFR_02310"/>
<sequence length="117" mass="12544">MRSPRVDATIFGAAPLLALALGGVPTERITEGATTPITPDELPLLIGEWLNPDHTVRLRLSADWSFEGRVEGRDRGAKGTYRPDGAGLVLRDVSGLRTAVAVAEDVLEMAGHQLFRA</sequence>
<dbReference type="PATRIC" id="fig|1246995.3.peg.467"/>